<dbReference type="OrthoDB" id="165038at2"/>
<comment type="similarity">
    <text evidence="1">Belongs to the phD/YefM antitoxin family.</text>
</comment>
<dbReference type="EMBL" id="PGGN01000007">
    <property type="protein sequence ID" value="PSH54866.1"/>
    <property type="molecule type" value="Genomic_DNA"/>
</dbReference>
<accession>A0A2P7AL10</accession>
<keyword evidence="3" id="KW-1185">Reference proteome</keyword>
<reference evidence="3" key="1">
    <citation type="submission" date="2017-11" db="EMBL/GenBank/DDBJ databases">
        <authorList>
            <person name="Kuznetsova I."/>
            <person name="Sazanova A."/>
            <person name="Chirak E."/>
            <person name="Safronova V."/>
            <person name="Willems A."/>
        </authorList>
    </citation>
    <scope>NUCLEOTIDE SEQUENCE [LARGE SCALE GENOMIC DNA]</scope>
    <source>
        <strain evidence="3">PEPV15</strain>
    </source>
</reference>
<dbReference type="Gene3D" id="3.40.1620.10">
    <property type="entry name" value="YefM-like domain"/>
    <property type="match status" value="1"/>
</dbReference>
<gene>
    <name evidence="2" type="ORF">CU100_25160</name>
</gene>
<dbReference type="RefSeq" id="WP_106719381.1">
    <property type="nucleotide sequence ID" value="NZ_JACHXT010000001.1"/>
</dbReference>
<organism evidence="2 3">
    <name type="scientific">Phyllobacterium endophyticum</name>
    <dbReference type="NCBI Taxonomy" id="1149773"/>
    <lineage>
        <taxon>Bacteria</taxon>
        <taxon>Pseudomonadati</taxon>
        <taxon>Pseudomonadota</taxon>
        <taxon>Alphaproteobacteria</taxon>
        <taxon>Hyphomicrobiales</taxon>
        <taxon>Phyllobacteriaceae</taxon>
        <taxon>Phyllobacterium</taxon>
    </lineage>
</organism>
<dbReference type="AlphaFoldDB" id="A0A2P7AL10"/>
<protein>
    <submittedName>
        <fullName evidence="2">Prevent-host-death protein</fullName>
    </submittedName>
</protein>
<dbReference type="SUPFAM" id="SSF143120">
    <property type="entry name" value="YefM-like"/>
    <property type="match status" value="1"/>
</dbReference>
<evidence type="ECO:0000313" key="3">
    <source>
        <dbReference type="Proteomes" id="UP000241158"/>
    </source>
</evidence>
<comment type="caution">
    <text evidence="2">The sequence shown here is derived from an EMBL/GenBank/DDBJ whole genome shotgun (WGS) entry which is preliminary data.</text>
</comment>
<dbReference type="NCBIfam" id="TIGR01552">
    <property type="entry name" value="phd_fam"/>
    <property type="match status" value="1"/>
</dbReference>
<sequence>MKRFSTVELLRDLKTVTMAADRTPVTITQHRKPRYVLMTYDDYQQITRHNDDRRRVFGPGETPPELAAMILPELDKLIEQGNKGDE</sequence>
<evidence type="ECO:0000256" key="1">
    <source>
        <dbReference type="ARBA" id="ARBA00009981"/>
    </source>
</evidence>
<proteinExistence type="inferred from homology"/>
<dbReference type="Proteomes" id="UP000241158">
    <property type="component" value="Unassembled WGS sequence"/>
</dbReference>
<name>A0A2P7AL10_9HYPH</name>
<dbReference type="InterPro" id="IPR036165">
    <property type="entry name" value="YefM-like_sf"/>
</dbReference>
<evidence type="ECO:0000313" key="2">
    <source>
        <dbReference type="EMBL" id="PSH54866.1"/>
    </source>
</evidence>